<feature type="binding site" evidence="2">
    <location>
        <begin position="34"/>
        <end position="37"/>
    </location>
    <ligand>
        <name>substrate</name>
    </ligand>
</feature>
<dbReference type="HAMAP" id="MF_00549">
    <property type="entry name" value="Methylglyoxal_synth"/>
    <property type="match status" value="1"/>
</dbReference>
<dbReference type="NCBIfam" id="TIGR00160">
    <property type="entry name" value="MGSA"/>
    <property type="match status" value="1"/>
</dbReference>
<dbReference type="InterPro" id="IPR004363">
    <property type="entry name" value="Methylgl_synth"/>
</dbReference>
<accession>A0A223EME1</accession>
<dbReference type="PANTHER" id="PTHR30492">
    <property type="entry name" value="METHYLGLYOXAL SYNTHASE"/>
    <property type="match status" value="1"/>
</dbReference>
<feature type="binding site" evidence="2">
    <location>
        <begin position="54"/>
        <end position="55"/>
    </location>
    <ligand>
        <name>substrate</name>
    </ligand>
</feature>
<protein>
    <recommendedName>
        <fullName evidence="2">Methylglyoxal synthase</fullName>
        <shortName evidence="2">MGS</shortName>
        <ecNumber evidence="2">4.2.3.3</ecNumber>
    </recommendedName>
</protein>
<sequence length="141" mass="16005">MRIALIAHDKKKEDIIQFVTAYKTVFEQHELFATGTTGKRIMEEVSLPVHRFHSGPLGGDQEIGAMIARGEMDMVLFFRDPLTSQPHEPDVSALIRLSDVYEIPLATNMGTAEVLIQGLKHGYMDWLKLRQKQGEINDKQK</sequence>
<dbReference type="OrthoDB" id="9787147at2"/>
<feature type="active site" description="Proton donor/acceptor" evidence="2 3">
    <location>
        <position position="60"/>
    </location>
</feature>
<dbReference type="SUPFAM" id="SSF52335">
    <property type="entry name" value="Methylglyoxal synthase-like"/>
    <property type="match status" value="1"/>
</dbReference>
<proteinExistence type="inferred from homology"/>
<dbReference type="EMBL" id="CP017704">
    <property type="protein sequence ID" value="ASS96413.1"/>
    <property type="molecule type" value="Genomic_DNA"/>
</dbReference>
<evidence type="ECO:0000259" key="4">
    <source>
        <dbReference type="PROSITE" id="PS51855"/>
    </source>
</evidence>
<evidence type="ECO:0000313" key="6">
    <source>
        <dbReference type="Proteomes" id="UP000214618"/>
    </source>
</evidence>
<dbReference type="GeneID" id="56475517"/>
<dbReference type="GO" id="GO:0005829">
    <property type="term" value="C:cytosol"/>
    <property type="evidence" value="ECO:0007669"/>
    <property type="project" value="TreeGrafter"/>
</dbReference>
<comment type="function">
    <text evidence="2">Catalyzes the formation of methylglyoxal from dihydroxyacetone phosphate.</text>
</comment>
<feature type="binding site" evidence="2">
    <location>
        <position position="87"/>
    </location>
    <ligand>
        <name>substrate</name>
    </ligand>
</feature>
<evidence type="ECO:0000256" key="2">
    <source>
        <dbReference type="HAMAP-Rule" id="MF_00549"/>
    </source>
</evidence>
<dbReference type="SMART" id="SM00851">
    <property type="entry name" value="MGS"/>
    <property type="match status" value="1"/>
</dbReference>
<dbReference type="Gene3D" id="3.40.50.1380">
    <property type="entry name" value="Methylglyoxal synthase-like domain"/>
    <property type="match status" value="1"/>
</dbReference>
<keyword evidence="1 2" id="KW-0456">Lyase</keyword>
<dbReference type="InterPro" id="IPR011607">
    <property type="entry name" value="MGS-like_dom"/>
</dbReference>
<dbReference type="CDD" id="cd01422">
    <property type="entry name" value="MGS"/>
    <property type="match status" value="1"/>
</dbReference>
<dbReference type="PANTHER" id="PTHR30492:SF0">
    <property type="entry name" value="METHYLGLYOXAL SYNTHASE"/>
    <property type="match status" value="1"/>
</dbReference>
<comment type="similarity">
    <text evidence="2">Belongs to the methylglyoxal synthase family.</text>
</comment>
<dbReference type="RefSeq" id="WP_063233231.1">
    <property type="nucleotide sequence ID" value="NZ_BCVO01000008.1"/>
</dbReference>
<comment type="catalytic activity">
    <reaction evidence="2">
        <text>dihydroxyacetone phosphate = methylglyoxal + phosphate</text>
        <dbReference type="Rhea" id="RHEA:17937"/>
        <dbReference type="ChEBI" id="CHEBI:17158"/>
        <dbReference type="ChEBI" id="CHEBI:43474"/>
        <dbReference type="ChEBI" id="CHEBI:57642"/>
        <dbReference type="EC" id="4.2.3.3"/>
    </reaction>
</comment>
<evidence type="ECO:0000313" key="5">
    <source>
        <dbReference type="EMBL" id="ASS96413.1"/>
    </source>
</evidence>
<dbReference type="PROSITE" id="PS51855">
    <property type="entry name" value="MGS"/>
    <property type="match status" value="1"/>
</dbReference>
<evidence type="ECO:0000256" key="3">
    <source>
        <dbReference type="PIRSR" id="PIRSR006614-1"/>
    </source>
</evidence>
<dbReference type="PROSITE" id="PS01335">
    <property type="entry name" value="METHYLGLYOXAL_SYNTH"/>
    <property type="match status" value="1"/>
</dbReference>
<dbReference type="PIRSF" id="PIRSF006614">
    <property type="entry name" value="Methylglyox_syn"/>
    <property type="match status" value="1"/>
</dbReference>
<evidence type="ECO:0000256" key="1">
    <source>
        <dbReference type="ARBA" id="ARBA00023239"/>
    </source>
</evidence>
<dbReference type="Pfam" id="PF02142">
    <property type="entry name" value="MGS"/>
    <property type="match status" value="1"/>
</dbReference>
<reference evidence="5 6" key="1">
    <citation type="submission" date="2016-10" db="EMBL/GenBank/DDBJ databases">
        <title>The whole genome sequencing and assembly of Bacillus simplex DSM 1321 strain.</title>
        <authorList>
            <person name="Park M.-K."/>
            <person name="Lee Y.-J."/>
            <person name="Yi H."/>
            <person name="Bahn Y.-S."/>
            <person name="Kim J.F."/>
            <person name="Lee D.-W."/>
        </authorList>
    </citation>
    <scope>NUCLEOTIDE SEQUENCE [LARGE SCALE GENOMIC DNA]</scope>
    <source>
        <strain evidence="5 6">DSM 1321</strain>
    </source>
</reference>
<dbReference type="GO" id="GO:0019242">
    <property type="term" value="P:methylglyoxal biosynthetic process"/>
    <property type="evidence" value="ECO:0007669"/>
    <property type="project" value="UniProtKB-UniRule"/>
</dbReference>
<feature type="binding site" evidence="2">
    <location>
        <position position="12"/>
    </location>
    <ligand>
        <name>substrate</name>
    </ligand>
</feature>
<dbReference type="FunFam" id="3.40.50.1380:FF:000006">
    <property type="entry name" value="Methylglyoxal synthase"/>
    <property type="match status" value="1"/>
</dbReference>
<dbReference type="GO" id="GO:0008929">
    <property type="term" value="F:methylglyoxal synthase activity"/>
    <property type="evidence" value="ECO:0007669"/>
    <property type="project" value="UniProtKB-UniRule"/>
</dbReference>
<dbReference type="AlphaFoldDB" id="A0A223EME1"/>
<feature type="domain" description="MGS-like" evidence="4">
    <location>
        <begin position="1"/>
        <end position="141"/>
    </location>
</feature>
<dbReference type="EC" id="4.2.3.3" evidence="2"/>
<dbReference type="InterPro" id="IPR018148">
    <property type="entry name" value="Methylglyoxal_synth_AS"/>
</dbReference>
<gene>
    <name evidence="2" type="primary">mgsA</name>
    <name evidence="5" type="ORF">BS1321_22315</name>
</gene>
<dbReference type="Proteomes" id="UP000214618">
    <property type="component" value="Chromosome"/>
</dbReference>
<dbReference type="NCBIfam" id="NF003559">
    <property type="entry name" value="PRK05234.1"/>
    <property type="match status" value="1"/>
</dbReference>
<organism evidence="5 6">
    <name type="scientific">Peribacillus simplex NBRC 15720 = DSM 1321</name>
    <dbReference type="NCBI Taxonomy" id="1349754"/>
    <lineage>
        <taxon>Bacteria</taxon>
        <taxon>Bacillati</taxon>
        <taxon>Bacillota</taxon>
        <taxon>Bacilli</taxon>
        <taxon>Bacillales</taxon>
        <taxon>Bacillaceae</taxon>
        <taxon>Peribacillus</taxon>
    </lineage>
</organism>
<dbReference type="InterPro" id="IPR036914">
    <property type="entry name" value="MGS-like_dom_sf"/>
</dbReference>
<feature type="binding site" evidence="2">
    <location>
        <position position="8"/>
    </location>
    <ligand>
        <name>substrate</name>
    </ligand>
</feature>
<name>A0A223EME1_9BACI</name>